<feature type="compositionally biased region" description="Low complexity" evidence="10">
    <location>
        <begin position="1065"/>
        <end position="1079"/>
    </location>
</feature>
<evidence type="ECO:0000313" key="15">
    <source>
        <dbReference type="EMBL" id="GAA4549771.1"/>
    </source>
</evidence>
<comment type="pathway">
    <text evidence="2">Lipid metabolism; malonyl-CoA biosynthesis; malonyl-CoA from acetyl-CoA: step 1/1.</text>
</comment>
<feature type="domain" description="Biotin carboxylation" evidence="13">
    <location>
        <begin position="1"/>
        <end position="433"/>
    </location>
</feature>
<evidence type="ECO:0000256" key="1">
    <source>
        <dbReference type="ARBA" id="ARBA00001953"/>
    </source>
</evidence>
<comment type="cofactor">
    <cofactor evidence="1">
        <name>biotin</name>
        <dbReference type="ChEBI" id="CHEBI:57586"/>
    </cofactor>
</comment>
<dbReference type="Pfam" id="PF00364">
    <property type="entry name" value="Biotin_lipoyl"/>
    <property type="match status" value="1"/>
</dbReference>
<evidence type="ECO:0000259" key="11">
    <source>
        <dbReference type="PROSITE" id="PS50968"/>
    </source>
</evidence>
<dbReference type="InterPro" id="IPR051602">
    <property type="entry name" value="ACC_Biotin_Carboxylase"/>
</dbReference>
<dbReference type="GO" id="GO:0016740">
    <property type="term" value="F:transferase activity"/>
    <property type="evidence" value="ECO:0007669"/>
    <property type="project" value="UniProtKB-KW"/>
</dbReference>
<dbReference type="InterPro" id="IPR029045">
    <property type="entry name" value="ClpP/crotonase-like_dom_sf"/>
</dbReference>
<feature type="compositionally biased region" description="Basic residues" evidence="10">
    <location>
        <begin position="1054"/>
        <end position="1064"/>
    </location>
</feature>
<dbReference type="SUPFAM" id="SSF51230">
    <property type="entry name" value="Single hybrid motif"/>
    <property type="match status" value="1"/>
</dbReference>
<dbReference type="InterPro" id="IPR011761">
    <property type="entry name" value="ATP-grasp"/>
</dbReference>
<keyword evidence="4" id="KW-0436">Ligase</keyword>
<dbReference type="PROSITE" id="PS50968">
    <property type="entry name" value="BIOTINYL_LIPOYL"/>
    <property type="match status" value="1"/>
</dbReference>
<dbReference type="Pfam" id="PF00289">
    <property type="entry name" value="Biotin_carb_N"/>
    <property type="match status" value="1"/>
</dbReference>
<name>A0ABP8RV69_9PSEU</name>
<keyword evidence="16" id="KW-1185">Reference proteome</keyword>
<dbReference type="InterPro" id="IPR016185">
    <property type="entry name" value="PreATP-grasp_dom_sf"/>
</dbReference>
<feature type="domain" description="CoA carboxyltransferase N-terminal" evidence="14">
    <location>
        <begin position="546"/>
        <end position="806"/>
    </location>
</feature>
<dbReference type="InterPro" id="IPR011054">
    <property type="entry name" value="Rudment_hybrid_motif"/>
</dbReference>
<dbReference type="Gene3D" id="3.30.470.20">
    <property type="entry name" value="ATP-grasp fold, B domain"/>
    <property type="match status" value="1"/>
</dbReference>
<dbReference type="EMBL" id="BAABGT010000053">
    <property type="protein sequence ID" value="GAA4549771.1"/>
    <property type="molecule type" value="Genomic_DNA"/>
</dbReference>
<evidence type="ECO:0000256" key="4">
    <source>
        <dbReference type="ARBA" id="ARBA00022598"/>
    </source>
</evidence>
<dbReference type="InterPro" id="IPR005482">
    <property type="entry name" value="Biotin_COase_C"/>
</dbReference>
<dbReference type="Gene3D" id="3.30.1490.20">
    <property type="entry name" value="ATP-grasp fold, A domain"/>
    <property type="match status" value="1"/>
</dbReference>
<dbReference type="PANTHER" id="PTHR48095">
    <property type="entry name" value="PYRUVATE CARBOXYLASE SUBUNIT A"/>
    <property type="match status" value="1"/>
</dbReference>
<evidence type="ECO:0000256" key="7">
    <source>
        <dbReference type="ARBA" id="ARBA00023267"/>
    </source>
</evidence>
<evidence type="ECO:0000256" key="2">
    <source>
        <dbReference type="ARBA" id="ARBA00004956"/>
    </source>
</evidence>
<dbReference type="InterPro" id="IPR013815">
    <property type="entry name" value="ATP_grasp_subdomain_1"/>
</dbReference>
<evidence type="ECO:0000256" key="10">
    <source>
        <dbReference type="SAM" id="MobiDB-lite"/>
    </source>
</evidence>
<evidence type="ECO:0000313" key="16">
    <source>
        <dbReference type="Proteomes" id="UP001501598"/>
    </source>
</evidence>
<evidence type="ECO:0000256" key="8">
    <source>
        <dbReference type="ARBA" id="ARBA00023268"/>
    </source>
</evidence>
<dbReference type="SUPFAM" id="SSF52096">
    <property type="entry name" value="ClpP/crotonase"/>
    <property type="match status" value="2"/>
</dbReference>
<evidence type="ECO:0000256" key="5">
    <source>
        <dbReference type="ARBA" id="ARBA00022741"/>
    </source>
</evidence>
<proteinExistence type="predicted"/>
<keyword evidence="5 9" id="KW-0547">Nucleotide-binding</keyword>
<keyword evidence="8" id="KW-0511">Multifunctional enzyme</keyword>
<keyword evidence="15" id="KW-0808">Transferase</keyword>
<dbReference type="InterPro" id="IPR011053">
    <property type="entry name" value="Single_hybrid_motif"/>
</dbReference>
<dbReference type="InterPro" id="IPR000089">
    <property type="entry name" value="Biotin_lipoyl"/>
</dbReference>
<dbReference type="PROSITE" id="PS50975">
    <property type="entry name" value="ATP_GRASP"/>
    <property type="match status" value="1"/>
</dbReference>
<dbReference type="Proteomes" id="UP001501598">
    <property type="component" value="Unassembled WGS sequence"/>
</dbReference>
<keyword evidence="6 9" id="KW-0067">ATP-binding</keyword>
<evidence type="ECO:0000259" key="13">
    <source>
        <dbReference type="PROSITE" id="PS50979"/>
    </source>
</evidence>
<keyword evidence="7" id="KW-0092">Biotin</keyword>
<dbReference type="EC" id="6.4.1.2" evidence="3"/>
<dbReference type="PROSITE" id="PS00867">
    <property type="entry name" value="CPSASE_2"/>
    <property type="match status" value="1"/>
</dbReference>
<evidence type="ECO:0000259" key="12">
    <source>
        <dbReference type="PROSITE" id="PS50975"/>
    </source>
</evidence>
<organism evidence="15 16">
    <name type="scientific">Pseudonocardia xishanensis</name>
    <dbReference type="NCBI Taxonomy" id="630995"/>
    <lineage>
        <taxon>Bacteria</taxon>
        <taxon>Bacillati</taxon>
        <taxon>Actinomycetota</taxon>
        <taxon>Actinomycetes</taxon>
        <taxon>Pseudonocardiales</taxon>
        <taxon>Pseudonocardiaceae</taxon>
        <taxon>Pseudonocardia</taxon>
    </lineage>
</organism>
<feature type="compositionally biased region" description="Basic and acidic residues" evidence="10">
    <location>
        <begin position="1015"/>
        <end position="1034"/>
    </location>
</feature>
<dbReference type="CDD" id="cd06850">
    <property type="entry name" value="biotinyl_domain"/>
    <property type="match status" value="1"/>
</dbReference>
<feature type="compositionally biased region" description="Basic and acidic residues" evidence="10">
    <location>
        <begin position="923"/>
        <end position="933"/>
    </location>
</feature>
<dbReference type="InterPro" id="IPR034733">
    <property type="entry name" value="AcCoA_carboxyl_beta"/>
</dbReference>
<dbReference type="InterPro" id="IPR005479">
    <property type="entry name" value="CPAse_ATP-bd"/>
</dbReference>
<dbReference type="Gene3D" id="3.90.226.10">
    <property type="entry name" value="2-enoyl-CoA Hydratase, Chain A, domain 1"/>
    <property type="match status" value="2"/>
</dbReference>
<reference evidence="16" key="1">
    <citation type="journal article" date="2019" name="Int. J. Syst. Evol. Microbiol.">
        <title>The Global Catalogue of Microorganisms (GCM) 10K type strain sequencing project: providing services to taxonomists for standard genome sequencing and annotation.</title>
        <authorList>
            <consortium name="The Broad Institute Genomics Platform"/>
            <consortium name="The Broad Institute Genome Sequencing Center for Infectious Disease"/>
            <person name="Wu L."/>
            <person name="Ma J."/>
        </authorList>
    </citation>
    <scope>NUCLEOTIDE SEQUENCE [LARGE SCALE GENOMIC DNA]</scope>
    <source>
        <strain evidence="16">JCM 17906</strain>
    </source>
</reference>
<evidence type="ECO:0000256" key="6">
    <source>
        <dbReference type="ARBA" id="ARBA00022840"/>
    </source>
</evidence>
<dbReference type="Gene3D" id="2.40.50.100">
    <property type="match status" value="1"/>
</dbReference>
<dbReference type="Pfam" id="PF02786">
    <property type="entry name" value="CPSase_L_D2"/>
    <property type="match status" value="1"/>
</dbReference>
<evidence type="ECO:0000256" key="3">
    <source>
        <dbReference type="ARBA" id="ARBA00013058"/>
    </source>
</evidence>
<accession>A0ABP8RV69</accession>
<dbReference type="InterPro" id="IPR011764">
    <property type="entry name" value="Biotin_carboxylation_dom"/>
</dbReference>
<dbReference type="SUPFAM" id="SSF51246">
    <property type="entry name" value="Rudiment single hybrid motif"/>
    <property type="match status" value="1"/>
</dbReference>
<evidence type="ECO:0000259" key="14">
    <source>
        <dbReference type="PROSITE" id="PS50980"/>
    </source>
</evidence>
<dbReference type="InterPro" id="IPR005481">
    <property type="entry name" value="BC-like_N"/>
</dbReference>
<feature type="domain" description="ATP-grasp" evidence="12">
    <location>
        <begin position="112"/>
        <end position="305"/>
    </location>
</feature>
<sequence length="1079" mass="114063">MTLLVANRGEIAVRLVRAARELGLRTVAVFALDDATAPHVTLADEAHEIPGYLDQEAVVAVATAAGARFVHPGYGFLSENADFARLCADRGLTFVGPRPELLDLFGDKVRARATARAAAVPVLPGTAGPTSLGEAATFLAEHGAVMLKALAGGGGRGMREVTDPAELPEAYARCRSEAEHAFGSGELYVEKLVGAARHIEVQIVGDGTRVRQLGERDCSVQRRHQKLIEIAPAPFLDPAVRDRLHESAVRIGEHVGYESLGTVEFLVDGADVWFLELNPRLQVEHTVTEEVTGVDLVETQIRLAQGAGLDVRPEPRGFAIQARVNTEVPAADGAPRPRAGLLTAFDPPAGPHVRVDTYGYAGLRTSPRFDSLLAKVITRGATFAEAARRADAALAEFRIEGLATTIPFLRAVLTHPDFTGGPSDTGFVAAHLAELRASDLPARVPTTSAAPRAAAVPADGVTAPMDGVVVEFAVGPGDRVRRGATLLVIEAMKMEFAVRAETAGTVGELLAEVGGIVEEGTPLLVLEPSAVDGEEAAPEITVVEGWEREAEEVHRRRALGREMGGPEKVARQHGTGRLTVRERIDALADKGSFAEIAPLTGFATYSDDHELTTMLPVNFVSGTARIDGRRAVVGADDFTIRGSSGDAAIWQKQVFTEEYAGAMRLPVVRLLDGASGGGSVVTAQRNGYHYLPVNPGWDAVVENLSLVPVVSACLGPTVGLGAARLAMSHLALMVEGIGQVFTAGPPVVKGSSGEDLTKEQLGGAEVHRGNGLVERVVRSEEEAFGVIRAFLSYLPSSVFELPPVVPTEDPADRADEGMLRVVPRNPREPYSTDDLLAGVFDRGSVLRYAEYGGATVTALARLDGHPVGVVATDPTRGVTISAEGAQAITRLVDLCETLPPPGGQPHRPGWRLDRPRGGAPGDHPLRRAGDRGRLPGPRAAGRDHRPPGVRGRRSRDRQPAPAEPDLGLAVGHLGLATRQGRGRGRLPGPAGHRPGPVGGDRPDRSPAGGAGVPFPDRRAVRRPGPDRPPREPGRALRVGARRLPRPARAAGPPRLRHPSLRRPRCPSASSPPGCGPRTS</sequence>
<comment type="caution">
    <text evidence="15">The sequence shown here is derived from an EMBL/GenBank/DDBJ whole genome shotgun (WGS) entry which is preliminary data.</text>
</comment>
<dbReference type="InterPro" id="IPR011762">
    <property type="entry name" value="COA_CT_N"/>
</dbReference>
<dbReference type="PROSITE" id="PS50979">
    <property type="entry name" value="BC"/>
    <property type="match status" value="1"/>
</dbReference>
<dbReference type="SMART" id="SM00878">
    <property type="entry name" value="Biotin_carb_C"/>
    <property type="match status" value="1"/>
</dbReference>
<dbReference type="SUPFAM" id="SSF56059">
    <property type="entry name" value="Glutathione synthetase ATP-binding domain-like"/>
    <property type="match status" value="1"/>
</dbReference>
<gene>
    <name evidence="15" type="ORF">GCM10023175_38500</name>
</gene>
<feature type="compositionally biased region" description="Low complexity" evidence="10">
    <location>
        <begin position="986"/>
        <end position="995"/>
    </location>
</feature>
<protein>
    <recommendedName>
        <fullName evidence="3">acetyl-CoA carboxylase</fullName>
        <ecNumber evidence="3">6.4.1.2</ecNumber>
    </recommendedName>
</protein>
<dbReference type="Gene3D" id="3.40.50.20">
    <property type="match status" value="1"/>
</dbReference>
<dbReference type="SUPFAM" id="SSF52440">
    <property type="entry name" value="PreATP-grasp domain"/>
    <property type="match status" value="1"/>
</dbReference>
<dbReference type="PROSITE" id="PS50980">
    <property type="entry name" value="COA_CT_NTER"/>
    <property type="match status" value="1"/>
</dbReference>
<dbReference type="Pfam" id="PF01039">
    <property type="entry name" value="Carboxyl_trans"/>
    <property type="match status" value="1"/>
</dbReference>
<feature type="domain" description="Lipoyl-binding" evidence="11">
    <location>
        <begin position="451"/>
        <end position="527"/>
    </location>
</feature>
<evidence type="ECO:0000256" key="9">
    <source>
        <dbReference type="PROSITE-ProRule" id="PRU00409"/>
    </source>
</evidence>
<dbReference type="Pfam" id="PF02785">
    <property type="entry name" value="Biotin_carb_C"/>
    <property type="match status" value="1"/>
</dbReference>
<dbReference type="PANTHER" id="PTHR48095:SF5">
    <property type="entry name" value="BLL7292 PROTEIN"/>
    <property type="match status" value="1"/>
</dbReference>
<feature type="region of interest" description="Disordered" evidence="10">
    <location>
        <begin position="895"/>
        <end position="1079"/>
    </location>
</feature>